<evidence type="ECO:0000313" key="6">
    <source>
        <dbReference type="EMBL" id="AET67890.1"/>
    </source>
</evidence>
<protein>
    <recommendedName>
        <fullName evidence="8">LemA family protein</fullName>
    </recommendedName>
</protein>
<reference evidence="6 7" key="2">
    <citation type="journal article" date="2012" name="J. Bacteriol.">
        <title>Complete genome sequences of Desulfosporosinus orientis DSM765T, Desulfosporosinus youngiae DSM17734T, Desulfosporosinus meridiei DSM13257T, and Desulfosporosinus acidiphilus DSM22704T.</title>
        <authorList>
            <person name="Pester M."/>
            <person name="Brambilla E."/>
            <person name="Alazard D."/>
            <person name="Rattei T."/>
            <person name="Weinmaier T."/>
            <person name="Han J."/>
            <person name="Lucas S."/>
            <person name="Lapidus A."/>
            <person name="Cheng J.F."/>
            <person name="Goodwin L."/>
            <person name="Pitluck S."/>
            <person name="Peters L."/>
            <person name="Ovchinnikova G."/>
            <person name="Teshima H."/>
            <person name="Detter J.C."/>
            <person name="Han C.S."/>
            <person name="Tapia R."/>
            <person name="Land M.L."/>
            <person name="Hauser L."/>
            <person name="Kyrpides N.C."/>
            <person name="Ivanova N.N."/>
            <person name="Pagani I."/>
            <person name="Huntmann M."/>
            <person name="Wei C.L."/>
            <person name="Davenport K.W."/>
            <person name="Daligault H."/>
            <person name="Chain P.S."/>
            <person name="Chen A."/>
            <person name="Mavromatis K."/>
            <person name="Markowitz V."/>
            <person name="Szeto E."/>
            <person name="Mikhailova N."/>
            <person name="Pati A."/>
            <person name="Wagner M."/>
            <person name="Woyke T."/>
            <person name="Ollivier B."/>
            <person name="Klenk H.P."/>
            <person name="Spring S."/>
            <person name="Loy A."/>
        </authorList>
    </citation>
    <scope>NUCLEOTIDE SEQUENCE [LARGE SCALE GENOMIC DNA]</scope>
    <source>
        <strain evidence="7">ATCC 19365 / DSM 765 / NCIMB 8382 / VKM B-1628</strain>
    </source>
</reference>
<dbReference type="SUPFAM" id="SSF140478">
    <property type="entry name" value="LemA-like"/>
    <property type="match status" value="1"/>
</dbReference>
<accession>G7WBA9</accession>
<evidence type="ECO:0000256" key="4">
    <source>
        <dbReference type="ARBA" id="ARBA00022989"/>
    </source>
</evidence>
<dbReference type="PANTHER" id="PTHR34478">
    <property type="entry name" value="PROTEIN LEMA"/>
    <property type="match status" value="1"/>
</dbReference>
<comment type="subcellular location">
    <subcellularLocation>
        <location evidence="1">Membrane</location>
        <topology evidence="1">Single-pass membrane protein</topology>
    </subcellularLocation>
</comment>
<keyword evidence="5" id="KW-0472">Membrane</keyword>
<evidence type="ECO:0000256" key="5">
    <source>
        <dbReference type="ARBA" id="ARBA00023136"/>
    </source>
</evidence>
<dbReference type="AlphaFoldDB" id="G7WBA9"/>
<evidence type="ECO:0008006" key="8">
    <source>
        <dbReference type="Google" id="ProtNLM"/>
    </source>
</evidence>
<dbReference type="Gene3D" id="1.20.1440.20">
    <property type="entry name" value="LemA-like domain"/>
    <property type="match status" value="1"/>
</dbReference>
<reference evidence="7" key="1">
    <citation type="submission" date="2011-11" db="EMBL/GenBank/DDBJ databases">
        <title>Complete sequence of Desulfosporosinus orientis DSM 765.</title>
        <authorList>
            <person name="Lucas S."/>
            <person name="Han J."/>
            <person name="Lapidus A."/>
            <person name="Cheng J.-F."/>
            <person name="Goodwin L."/>
            <person name="Pitluck S."/>
            <person name="Peters L."/>
            <person name="Ovchinnikova G."/>
            <person name="Teshima H."/>
            <person name="Detter J.C."/>
            <person name="Han C."/>
            <person name="Tapia R."/>
            <person name="Land M."/>
            <person name="Hauser L."/>
            <person name="Kyrpides N."/>
            <person name="Ivanova N."/>
            <person name="Pagani I."/>
            <person name="Pester M."/>
            <person name="Spring S."/>
            <person name="Ollivier B."/>
            <person name="Rattei T."/>
            <person name="Klenk H.-P."/>
            <person name="Wagner M."/>
            <person name="Loy A."/>
            <person name="Woyke T."/>
        </authorList>
    </citation>
    <scope>NUCLEOTIDE SEQUENCE [LARGE SCALE GENOMIC DNA]</scope>
    <source>
        <strain evidence="7">ATCC 19365 / DSM 765 / NCIMB 8382 / VKM B-1628</strain>
    </source>
</reference>
<dbReference type="InterPro" id="IPR007156">
    <property type="entry name" value="MamQ_LemA"/>
</dbReference>
<dbReference type="eggNOG" id="COG1704">
    <property type="taxonomic scope" value="Bacteria"/>
</dbReference>
<dbReference type="Proteomes" id="UP000006346">
    <property type="component" value="Chromosome"/>
</dbReference>
<dbReference type="PANTHER" id="PTHR34478:SF1">
    <property type="entry name" value="PROTEIN LEMA"/>
    <property type="match status" value="1"/>
</dbReference>
<evidence type="ECO:0000256" key="3">
    <source>
        <dbReference type="ARBA" id="ARBA00022692"/>
    </source>
</evidence>
<keyword evidence="4" id="KW-1133">Transmembrane helix</keyword>
<evidence type="ECO:0000256" key="1">
    <source>
        <dbReference type="ARBA" id="ARBA00004167"/>
    </source>
</evidence>
<dbReference type="STRING" id="768706.Desor_2294"/>
<keyword evidence="3" id="KW-0812">Transmembrane</keyword>
<comment type="similarity">
    <text evidence="2">Belongs to the LemA family.</text>
</comment>
<keyword evidence="7" id="KW-1185">Reference proteome</keyword>
<dbReference type="PATRIC" id="fig|768706.3.peg.2306"/>
<dbReference type="RefSeq" id="WP_014184699.1">
    <property type="nucleotide sequence ID" value="NC_016584.1"/>
</dbReference>
<dbReference type="GO" id="GO:0016020">
    <property type="term" value="C:membrane"/>
    <property type="evidence" value="ECO:0007669"/>
    <property type="project" value="UniProtKB-SubCell"/>
</dbReference>
<dbReference type="EMBL" id="CP003108">
    <property type="protein sequence ID" value="AET67890.1"/>
    <property type="molecule type" value="Genomic_DNA"/>
</dbReference>
<dbReference type="Pfam" id="PF04011">
    <property type="entry name" value="LemA"/>
    <property type="match status" value="1"/>
</dbReference>
<dbReference type="InterPro" id="IPR023353">
    <property type="entry name" value="LemA-like_dom_sf"/>
</dbReference>
<proteinExistence type="inferred from homology"/>
<dbReference type="KEGG" id="dor:Desor_2294"/>
<gene>
    <name evidence="6" type="ordered locus">Desor_2294</name>
</gene>
<name>G7WBA9_DESOD</name>
<evidence type="ECO:0000313" key="7">
    <source>
        <dbReference type="Proteomes" id="UP000006346"/>
    </source>
</evidence>
<evidence type="ECO:0000256" key="2">
    <source>
        <dbReference type="ARBA" id="ARBA00008854"/>
    </source>
</evidence>
<dbReference type="HOGENOM" id="CLU_056714_3_0_9"/>
<sequence>MWILLIILAALIIWWISAYNSFRRKDNKIQESLSGVEVALTKRYDMLTKLLDTAKGFMEHETQLFSQVIRLRQGMSAGELEQAGAKVDEMAARLKVAVEAYPELRSVESVTKLQSGIGDAEDQLQAARRLYNSNVNAFNTYLDVFPSSLVGRTMKLEKRQLFAAEEDKKQDVKIEF</sequence>
<organism evidence="6 7">
    <name type="scientific">Desulfosporosinus orientis (strain ATCC 19365 / DSM 765 / NCIMB 8382 / VKM B-1628 / Singapore I)</name>
    <name type="common">Desulfotomaculum orientis</name>
    <dbReference type="NCBI Taxonomy" id="768706"/>
    <lineage>
        <taxon>Bacteria</taxon>
        <taxon>Bacillati</taxon>
        <taxon>Bacillota</taxon>
        <taxon>Clostridia</taxon>
        <taxon>Eubacteriales</taxon>
        <taxon>Desulfitobacteriaceae</taxon>
        <taxon>Desulfosporosinus</taxon>
    </lineage>
</organism>